<evidence type="ECO:0000313" key="1">
    <source>
        <dbReference type="EMBL" id="MFC0673292.1"/>
    </source>
</evidence>
<keyword evidence="2" id="KW-1185">Reference proteome</keyword>
<sequence length="230" mass="24519">MQHAAVGYVRRAVLVLEHIGRGRALDLDGGVDTADLRALASVFAAGTTGPSRGCSRAEQVERVIHDLCAGGWLVCEETRLRPGDTAAPYVEAEIDPGAFAHFAESLLMARLAMQRRDLTTGSWHPPSIIAFRLVLCASRGDGLVLRGPDDLAVRKQLEAIEDPVTAWNARLLMDGVLDELRVLREDGLVGGDGPRLTAPKAVASALLALERLVRADERGGPVPPGGAPVW</sequence>
<dbReference type="RefSeq" id="WP_376978750.1">
    <property type="nucleotide sequence ID" value="NZ_JBHLSV010000004.1"/>
</dbReference>
<evidence type="ECO:0000313" key="2">
    <source>
        <dbReference type="Proteomes" id="UP001589793"/>
    </source>
</evidence>
<comment type="caution">
    <text evidence="1">The sequence shown here is derived from an EMBL/GenBank/DDBJ whole genome shotgun (WGS) entry which is preliminary data.</text>
</comment>
<dbReference type="Proteomes" id="UP001589793">
    <property type="component" value="Unassembled WGS sequence"/>
</dbReference>
<proteinExistence type="predicted"/>
<reference evidence="1 2" key="1">
    <citation type="submission" date="2024-09" db="EMBL/GenBank/DDBJ databases">
        <authorList>
            <person name="Sun Q."/>
            <person name="Mori K."/>
        </authorList>
    </citation>
    <scope>NUCLEOTIDE SEQUENCE [LARGE SCALE GENOMIC DNA]</scope>
    <source>
        <strain evidence="1 2">CICC 10874</strain>
    </source>
</reference>
<organism evidence="1 2">
    <name type="scientific">Brachybacterium hainanense</name>
    <dbReference type="NCBI Taxonomy" id="1541174"/>
    <lineage>
        <taxon>Bacteria</taxon>
        <taxon>Bacillati</taxon>
        <taxon>Actinomycetota</taxon>
        <taxon>Actinomycetes</taxon>
        <taxon>Micrococcales</taxon>
        <taxon>Dermabacteraceae</taxon>
        <taxon>Brachybacterium</taxon>
    </lineage>
</organism>
<name>A0ABV6R8I7_9MICO</name>
<accession>A0ABV6R8I7</accession>
<protein>
    <recommendedName>
        <fullName evidence="3">GPP34 family phosphoprotein</fullName>
    </recommendedName>
</protein>
<dbReference type="EMBL" id="JBHLSV010000004">
    <property type="protein sequence ID" value="MFC0673292.1"/>
    <property type="molecule type" value="Genomic_DNA"/>
</dbReference>
<evidence type="ECO:0008006" key="3">
    <source>
        <dbReference type="Google" id="ProtNLM"/>
    </source>
</evidence>
<gene>
    <name evidence="1" type="ORF">ACFFF6_04895</name>
</gene>